<dbReference type="Proteomes" id="UP000244240">
    <property type="component" value="Unassembled WGS sequence"/>
</dbReference>
<feature type="region of interest" description="Disordered" evidence="1">
    <location>
        <begin position="120"/>
        <end position="139"/>
    </location>
</feature>
<gene>
    <name evidence="2" type="ORF">C8P63_10977</name>
</gene>
<reference evidence="2 3" key="1">
    <citation type="submission" date="2018-04" db="EMBL/GenBank/DDBJ databases">
        <title>Genomic Encyclopedia of Archaeal and Bacterial Type Strains, Phase II (KMG-II): from individual species to whole genera.</title>
        <authorList>
            <person name="Goeker M."/>
        </authorList>
    </citation>
    <scope>NUCLEOTIDE SEQUENCE [LARGE SCALE GENOMIC DNA]</scope>
    <source>
        <strain evidence="2 3">DSM 45787</strain>
    </source>
</reference>
<organism evidence="2 3">
    <name type="scientific">Melghirimyces profundicolus</name>
    <dbReference type="NCBI Taxonomy" id="1242148"/>
    <lineage>
        <taxon>Bacteria</taxon>
        <taxon>Bacillati</taxon>
        <taxon>Bacillota</taxon>
        <taxon>Bacilli</taxon>
        <taxon>Bacillales</taxon>
        <taxon>Thermoactinomycetaceae</taxon>
        <taxon>Melghirimyces</taxon>
    </lineage>
</organism>
<keyword evidence="3" id="KW-1185">Reference proteome</keyword>
<dbReference type="InterPro" id="IPR008930">
    <property type="entry name" value="Terpenoid_cyclase/PrenylTrfase"/>
</dbReference>
<sequence>MMRKLSAKPFSKARDFLLTRARPLDRAMFRFEFEQGSAADVLKELESYQNEDGGFGHALEPDFRLPDSSALASTIALQYISRLRRTETPPMVQRVMNYLRKTFDEPNQIWMPVPQSIDQYPRATDSGRPFTGSALLSHPPYFRGRKPGLSHLSPS</sequence>
<dbReference type="RefSeq" id="WP_245920785.1">
    <property type="nucleotide sequence ID" value="NZ_QBKR01000009.1"/>
</dbReference>
<evidence type="ECO:0000313" key="2">
    <source>
        <dbReference type="EMBL" id="PTX60313.1"/>
    </source>
</evidence>
<proteinExistence type="predicted"/>
<dbReference type="AlphaFoldDB" id="A0A2T6BW75"/>
<dbReference type="EMBL" id="QBKR01000009">
    <property type="protein sequence ID" value="PTX60313.1"/>
    <property type="molecule type" value="Genomic_DNA"/>
</dbReference>
<protein>
    <recommendedName>
        <fullName evidence="4">Prenyltransferase/squalene oxidase-like repeat protein</fullName>
    </recommendedName>
</protein>
<evidence type="ECO:0000256" key="1">
    <source>
        <dbReference type="SAM" id="MobiDB-lite"/>
    </source>
</evidence>
<evidence type="ECO:0008006" key="4">
    <source>
        <dbReference type="Google" id="ProtNLM"/>
    </source>
</evidence>
<comment type="caution">
    <text evidence="2">The sequence shown here is derived from an EMBL/GenBank/DDBJ whole genome shotgun (WGS) entry which is preliminary data.</text>
</comment>
<dbReference type="SUPFAM" id="SSF48239">
    <property type="entry name" value="Terpenoid cyclases/Protein prenyltransferases"/>
    <property type="match status" value="1"/>
</dbReference>
<evidence type="ECO:0000313" key="3">
    <source>
        <dbReference type="Proteomes" id="UP000244240"/>
    </source>
</evidence>
<accession>A0A2T6BW75</accession>
<name>A0A2T6BW75_9BACL</name>